<dbReference type="Proteomes" id="UP000736856">
    <property type="component" value="Unassembled WGS sequence"/>
</dbReference>
<dbReference type="AlphaFoldDB" id="A0A937AJW3"/>
<evidence type="ECO:0000256" key="1">
    <source>
        <dbReference type="SAM" id="Coils"/>
    </source>
</evidence>
<proteinExistence type="predicted"/>
<keyword evidence="2" id="KW-1133">Transmembrane helix</keyword>
<feature type="coiled-coil region" evidence="1">
    <location>
        <begin position="36"/>
        <end position="63"/>
    </location>
</feature>
<keyword evidence="2" id="KW-0472">Membrane</keyword>
<sequence>MAIPHLLIYNTNMTKVAEKDKAPKIQAPHSLTEYRLTLLEKIYDRLENKVDRLSDKMDARFERVDVRMERDFRFTFGALIAVALGLATMMANGFHWI</sequence>
<organism evidence="3 4">
    <name type="scientific">Candidatus Liberibacter ctenarytainae</name>
    <dbReference type="NCBI Taxonomy" id="2020335"/>
    <lineage>
        <taxon>Bacteria</taxon>
        <taxon>Pseudomonadati</taxon>
        <taxon>Pseudomonadota</taxon>
        <taxon>Alphaproteobacteria</taxon>
        <taxon>Hyphomicrobiales</taxon>
        <taxon>Rhizobiaceae</taxon>
        <taxon>Liberibacter</taxon>
    </lineage>
</organism>
<protein>
    <recommendedName>
        <fullName evidence="5">Transmembrane protein</fullName>
    </recommendedName>
</protein>
<accession>A0A937AJW3</accession>
<reference evidence="3" key="1">
    <citation type="submission" date="2019-02" db="EMBL/GenBank/DDBJ databases">
        <title>A novel Candidatus Liberibacter species associated with the New Zealand native fuchsia psyllid, Ctenarytaina fuchsiae.</title>
        <authorList>
            <person name="Thompson S.M."/>
            <person name="Jorgensen N."/>
            <person name="David C."/>
            <person name="Bulman S.R."/>
            <person name="Smith G.R."/>
        </authorList>
    </citation>
    <scope>NUCLEOTIDE SEQUENCE</scope>
    <source>
        <strain evidence="3">Oxford</strain>
    </source>
</reference>
<comment type="caution">
    <text evidence="3">The sequence shown here is derived from an EMBL/GenBank/DDBJ whole genome shotgun (WGS) entry which is preliminary data.</text>
</comment>
<evidence type="ECO:0008006" key="5">
    <source>
        <dbReference type="Google" id="ProtNLM"/>
    </source>
</evidence>
<feature type="transmembrane region" description="Helical" evidence="2">
    <location>
        <begin position="72"/>
        <end position="94"/>
    </location>
</feature>
<gene>
    <name evidence="3" type="ORF">EU981_05015</name>
</gene>
<keyword evidence="2" id="KW-0812">Transmembrane</keyword>
<evidence type="ECO:0000256" key="2">
    <source>
        <dbReference type="SAM" id="Phobius"/>
    </source>
</evidence>
<dbReference type="EMBL" id="SEOL01000014">
    <property type="protein sequence ID" value="MBL0849414.1"/>
    <property type="molecule type" value="Genomic_DNA"/>
</dbReference>
<evidence type="ECO:0000313" key="3">
    <source>
        <dbReference type="EMBL" id="MBL0849414.1"/>
    </source>
</evidence>
<evidence type="ECO:0000313" key="4">
    <source>
        <dbReference type="Proteomes" id="UP000736856"/>
    </source>
</evidence>
<name>A0A937AJW3_9HYPH</name>
<keyword evidence="1" id="KW-0175">Coiled coil</keyword>